<dbReference type="Gramene" id="EOY26978">
    <property type="protein sequence ID" value="EOY26978"/>
    <property type="gene ID" value="TCM_028931"/>
</dbReference>
<evidence type="ECO:0000313" key="1">
    <source>
        <dbReference type="EMBL" id="EOY26978.1"/>
    </source>
</evidence>
<dbReference type="AlphaFoldDB" id="A0A061GC29"/>
<keyword evidence="2" id="KW-1185">Reference proteome</keyword>
<organism evidence="1 2">
    <name type="scientific">Theobroma cacao</name>
    <name type="common">Cacao</name>
    <name type="synonym">Cocoa</name>
    <dbReference type="NCBI Taxonomy" id="3641"/>
    <lineage>
        <taxon>Eukaryota</taxon>
        <taxon>Viridiplantae</taxon>
        <taxon>Streptophyta</taxon>
        <taxon>Embryophyta</taxon>
        <taxon>Tracheophyta</taxon>
        <taxon>Spermatophyta</taxon>
        <taxon>Magnoliopsida</taxon>
        <taxon>eudicotyledons</taxon>
        <taxon>Gunneridae</taxon>
        <taxon>Pentapetalae</taxon>
        <taxon>rosids</taxon>
        <taxon>malvids</taxon>
        <taxon>Malvales</taxon>
        <taxon>Malvaceae</taxon>
        <taxon>Byttnerioideae</taxon>
        <taxon>Theobroma</taxon>
    </lineage>
</organism>
<sequence>MPEVKWDLLEFDADLKGKRMMTCFIKENRRKLGVENSRVGPKKIVPLVKVLPSQVDMGGRVFLWGGYIGMLCNTEAKLVHKNSVQQREPSIPTPSRLTTVSYSIFGVMTSPCLHHDF</sequence>
<dbReference type="InParanoid" id="A0A061GC29"/>
<name>A0A061GC29_THECC</name>
<gene>
    <name evidence="1" type="ORF">TCM_028931</name>
</gene>
<dbReference type="Proteomes" id="UP000026915">
    <property type="component" value="Chromosome 6"/>
</dbReference>
<protein>
    <submittedName>
        <fullName evidence="1">Uncharacterized protein</fullName>
    </submittedName>
</protein>
<proteinExistence type="predicted"/>
<evidence type="ECO:0000313" key="2">
    <source>
        <dbReference type="Proteomes" id="UP000026915"/>
    </source>
</evidence>
<dbReference type="HOGENOM" id="CLU_2089200_0_0_1"/>
<accession>A0A061GC29</accession>
<reference evidence="1 2" key="1">
    <citation type="journal article" date="2013" name="Genome Biol.">
        <title>The genome sequence of the most widely cultivated cacao type and its use to identify candidate genes regulating pod color.</title>
        <authorList>
            <person name="Motamayor J.C."/>
            <person name="Mockaitis K."/>
            <person name="Schmutz J."/>
            <person name="Haiminen N."/>
            <person name="Iii D.L."/>
            <person name="Cornejo O."/>
            <person name="Findley S.D."/>
            <person name="Zheng P."/>
            <person name="Utro F."/>
            <person name="Royaert S."/>
            <person name="Saski C."/>
            <person name="Jenkins J."/>
            <person name="Podicheti R."/>
            <person name="Zhao M."/>
            <person name="Scheffler B.E."/>
            <person name="Stack J.C."/>
            <person name="Feltus F.A."/>
            <person name="Mustiga G.M."/>
            <person name="Amores F."/>
            <person name="Phillips W."/>
            <person name="Marelli J.P."/>
            <person name="May G.D."/>
            <person name="Shapiro H."/>
            <person name="Ma J."/>
            <person name="Bustamante C.D."/>
            <person name="Schnell R.J."/>
            <person name="Main D."/>
            <person name="Gilbert D."/>
            <person name="Parida L."/>
            <person name="Kuhn D.N."/>
        </authorList>
    </citation>
    <scope>NUCLEOTIDE SEQUENCE [LARGE SCALE GENOMIC DNA]</scope>
    <source>
        <strain evidence="2">cv. Matina 1-6</strain>
    </source>
</reference>
<dbReference type="EMBL" id="CM001884">
    <property type="protein sequence ID" value="EOY26978.1"/>
    <property type="molecule type" value="Genomic_DNA"/>
</dbReference>